<protein>
    <submittedName>
        <fullName evidence="2">Uncharacterized protein</fullName>
    </submittedName>
</protein>
<comment type="caution">
    <text evidence="2">The sequence shown here is derived from an EMBL/GenBank/DDBJ whole genome shotgun (WGS) entry which is preliminary data.</text>
</comment>
<gene>
    <name evidence="2" type="ORF">A2462_06585</name>
</gene>
<accession>A0A1F4TL21</accession>
<dbReference type="AlphaFoldDB" id="A0A1F4TL21"/>
<evidence type="ECO:0000256" key="1">
    <source>
        <dbReference type="SAM" id="SignalP"/>
    </source>
</evidence>
<reference evidence="2 3" key="1">
    <citation type="journal article" date="2016" name="Nat. Commun.">
        <title>Thousands of microbial genomes shed light on interconnected biogeochemical processes in an aquifer system.</title>
        <authorList>
            <person name="Anantharaman K."/>
            <person name="Brown C.T."/>
            <person name="Hug L.A."/>
            <person name="Sharon I."/>
            <person name="Castelle C.J."/>
            <person name="Probst A.J."/>
            <person name="Thomas B.C."/>
            <person name="Singh A."/>
            <person name="Wilkins M.J."/>
            <person name="Karaoz U."/>
            <person name="Brodie E.L."/>
            <person name="Williams K.H."/>
            <person name="Hubbard S.S."/>
            <person name="Banfield J.F."/>
        </authorList>
    </citation>
    <scope>NUCLEOTIDE SEQUENCE [LARGE SCALE GENOMIC DNA]</scope>
</reference>
<evidence type="ECO:0000313" key="2">
    <source>
        <dbReference type="EMBL" id="OGC33405.1"/>
    </source>
</evidence>
<keyword evidence="1" id="KW-0732">Signal</keyword>
<feature type="chain" id="PRO_5009514582" evidence="1">
    <location>
        <begin position="26"/>
        <end position="108"/>
    </location>
</feature>
<feature type="signal peptide" evidence="1">
    <location>
        <begin position="1"/>
        <end position="25"/>
    </location>
</feature>
<dbReference type="Proteomes" id="UP000177309">
    <property type="component" value="Unassembled WGS sequence"/>
</dbReference>
<name>A0A1F4TL21_UNCSA</name>
<organism evidence="2 3">
    <name type="scientific">candidate division WOR-1 bacterium RIFOXYC2_FULL_41_25</name>
    <dbReference type="NCBI Taxonomy" id="1802586"/>
    <lineage>
        <taxon>Bacteria</taxon>
        <taxon>Bacillati</taxon>
        <taxon>Saganbacteria</taxon>
    </lineage>
</organism>
<dbReference type="EMBL" id="MEUI01000035">
    <property type="protein sequence ID" value="OGC33405.1"/>
    <property type="molecule type" value="Genomic_DNA"/>
</dbReference>
<sequence>MFKQAIWLALLLIGLTLILTPTAQALTVGDWGGWATVGTKLADKVSGCVGFSVFGGTTSTTWLLAKVDYDLVKPGKLQTKAGIFYWLTSPRFRDTLRLYLGRFCNGPG</sequence>
<proteinExistence type="predicted"/>
<evidence type="ECO:0000313" key="3">
    <source>
        <dbReference type="Proteomes" id="UP000177309"/>
    </source>
</evidence>